<dbReference type="SUPFAM" id="SSF49464">
    <property type="entry name" value="Carboxypeptidase regulatory domain-like"/>
    <property type="match status" value="1"/>
</dbReference>
<protein>
    <recommendedName>
        <fullName evidence="3">TonB-dependent receptor plug</fullName>
    </recommendedName>
</protein>
<proteinExistence type="predicted"/>
<evidence type="ECO:0008006" key="3">
    <source>
        <dbReference type="Google" id="ProtNLM"/>
    </source>
</evidence>
<keyword evidence="2" id="KW-1185">Reference proteome</keyword>
<sequence length="98" mass="10889">MKILPQQTLTAWPVRITGSAKQIVSLLFFCFCSVVAHARTAQVKGVVLDETNQPLPGVSILVKNTQRGRQPMQTAGSLLPLNGETRWCCRWLAMPARR</sequence>
<dbReference type="EMBL" id="CAIT01000007">
    <property type="protein sequence ID" value="CCH54903.1"/>
    <property type="molecule type" value="Genomic_DNA"/>
</dbReference>
<comment type="caution">
    <text evidence="1">The sequence shown here is derived from an EMBL/GenBank/DDBJ whole genome shotgun (WGS) entry which is preliminary data.</text>
</comment>
<dbReference type="Proteomes" id="UP000009309">
    <property type="component" value="Unassembled WGS sequence"/>
</dbReference>
<evidence type="ECO:0000313" key="1">
    <source>
        <dbReference type="EMBL" id="CCH54903.1"/>
    </source>
</evidence>
<reference evidence="1 2" key="1">
    <citation type="journal article" date="2012" name="J. Bacteriol.">
        <title>Genome Sequence of the Filamentous Bacterium Fibrisoma limi BUZ 3T.</title>
        <authorList>
            <person name="Filippini M."/>
            <person name="Qi W."/>
            <person name="Jaenicke S."/>
            <person name="Goesmann A."/>
            <person name="Smits T.H."/>
            <person name="Bagheri H.C."/>
        </authorList>
    </citation>
    <scope>NUCLEOTIDE SEQUENCE [LARGE SCALE GENOMIC DNA]</scope>
    <source>
        <strain evidence="2">BUZ 3T</strain>
    </source>
</reference>
<evidence type="ECO:0000313" key="2">
    <source>
        <dbReference type="Proteomes" id="UP000009309"/>
    </source>
</evidence>
<organism evidence="1 2">
    <name type="scientific">Fibrisoma limi BUZ 3</name>
    <dbReference type="NCBI Taxonomy" id="1185876"/>
    <lineage>
        <taxon>Bacteria</taxon>
        <taxon>Pseudomonadati</taxon>
        <taxon>Bacteroidota</taxon>
        <taxon>Cytophagia</taxon>
        <taxon>Cytophagales</taxon>
        <taxon>Spirosomataceae</taxon>
        <taxon>Fibrisoma</taxon>
    </lineage>
</organism>
<accession>I2GLX7</accession>
<gene>
    <name evidence="1" type="ORF">BN8_04119</name>
</gene>
<name>I2GLX7_9BACT</name>
<dbReference type="AlphaFoldDB" id="I2GLX7"/>
<dbReference type="STRING" id="1185876.BN8_04119"/>
<dbReference type="InterPro" id="IPR008969">
    <property type="entry name" value="CarboxyPept-like_regulatory"/>
</dbReference>